<dbReference type="Gene3D" id="2.170.120.20">
    <property type="entry name" value="Ribosomal protein L25, beta domain"/>
    <property type="match status" value="1"/>
</dbReference>
<dbReference type="Proteomes" id="UP000504752">
    <property type="component" value="Chromosome"/>
</dbReference>
<dbReference type="Pfam" id="PF01386">
    <property type="entry name" value="Ribosomal_L25p"/>
    <property type="match status" value="1"/>
</dbReference>
<dbReference type="SUPFAM" id="SSF50715">
    <property type="entry name" value="Ribosomal protein L25-like"/>
    <property type="match status" value="1"/>
</dbReference>
<dbReference type="InterPro" id="IPR029751">
    <property type="entry name" value="Ribosomal_L25_dom"/>
</dbReference>
<keyword evidence="4 5" id="KW-0687">Ribonucleoprotein</keyword>
<dbReference type="KEGG" id="amam:HPC72_08785"/>
<dbReference type="AlphaFoldDB" id="A0A6M8B138"/>
<accession>A0A6M8B138</accession>
<dbReference type="NCBIfam" id="NF004131">
    <property type="entry name" value="PRK05618.2-1"/>
    <property type="match status" value="1"/>
</dbReference>
<proteinExistence type="inferred from homology"/>
<gene>
    <name evidence="5" type="primary">rplY</name>
    <name evidence="5" type="synonym">ctc</name>
    <name evidence="8" type="ORF">HPC72_08785</name>
</gene>
<dbReference type="InterPro" id="IPR011035">
    <property type="entry name" value="Ribosomal_bL25/Gln-tRNA_synth"/>
</dbReference>
<evidence type="ECO:0000256" key="4">
    <source>
        <dbReference type="ARBA" id="ARBA00023274"/>
    </source>
</evidence>
<dbReference type="GO" id="GO:0022625">
    <property type="term" value="C:cytosolic large ribosomal subunit"/>
    <property type="evidence" value="ECO:0007669"/>
    <property type="project" value="TreeGrafter"/>
</dbReference>
<evidence type="ECO:0000313" key="8">
    <source>
        <dbReference type="EMBL" id="QKD80294.1"/>
    </source>
</evidence>
<evidence type="ECO:0000256" key="5">
    <source>
        <dbReference type="HAMAP-Rule" id="MF_01334"/>
    </source>
</evidence>
<organism evidence="8 9">
    <name type="scientific">Actinomyces marmotae</name>
    <dbReference type="NCBI Taxonomy" id="2737173"/>
    <lineage>
        <taxon>Bacteria</taxon>
        <taxon>Bacillati</taxon>
        <taxon>Actinomycetota</taxon>
        <taxon>Actinomycetes</taxon>
        <taxon>Actinomycetales</taxon>
        <taxon>Actinomycetaceae</taxon>
        <taxon>Actinomyces</taxon>
    </lineage>
</organism>
<dbReference type="InterPro" id="IPR001021">
    <property type="entry name" value="Ribosomal_bL25_long"/>
</dbReference>
<dbReference type="InterPro" id="IPR037121">
    <property type="entry name" value="Ribosomal_bL25_C"/>
</dbReference>
<dbReference type="GO" id="GO:0003735">
    <property type="term" value="F:structural constituent of ribosome"/>
    <property type="evidence" value="ECO:0007669"/>
    <property type="project" value="InterPro"/>
</dbReference>
<feature type="domain" description="Large ribosomal subunit protein bL25 beta" evidence="7">
    <location>
        <begin position="101"/>
        <end position="179"/>
    </location>
</feature>
<dbReference type="HAMAP" id="MF_01334">
    <property type="entry name" value="Ribosomal_bL25_CTC"/>
    <property type="match status" value="1"/>
</dbReference>
<comment type="function">
    <text evidence="5">This is one of the proteins that binds to the 5S RNA in the ribosome where it forms part of the central protuberance.</text>
</comment>
<keyword evidence="3 5" id="KW-0689">Ribosomal protein</keyword>
<evidence type="ECO:0000259" key="7">
    <source>
        <dbReference type="Pfam" id="PF14693"/>
    </source>
</evidence>
<dbReference type="Gene3D" id="2.40.240.10">
    <property type="entry name" value="Ribosomal Protein L25, Chain P"/>
    <property type="match status" value="1"/>
</dbReference>
<dbReference type="InterPro" id="IPR020057">
    <property type="entry name" value="Ribosomal_bL25_b-dom"/>
</dbReference>
<name>A0A6M8B138_9ACTO</name>
<dbReference type="Pfam" id="PF14693">
    <property type="entry name" value="Ribosomal_TL5_C"/>
    <property type="match status" value="1"/>
</dbReference>
<evidence type="ECO:0000313" key="9">
    <source>
        <dbReference type="Proteomes" id="UP000504752"/>
    </source>
</evidence>
<evidence type="ECO:0000256" key="1">
    <source>
        <dbReference type="ARBA" id="ARBA00022730"/>
    </source>
</evidence>
<dbReference type="GO" id="GO:0008097">
    <property type="term" value="F:5S rRNA binding"/>
    <property type="evidence" value="ECO:0007669"/>
    <property type="project" value="InterPro"/>
</dbReference>
<dbReference type="PANTHER" id="PTHR33284">
    <property type="entry name" value="RIBOSOMAL PROTEIN L25/GLN-TRNA SYNTHETASE, ANTI-CODON-BINDING DOMAIN-CONTAINING PROTEIN"/>
    <property type="match status" value="1"/>
</dbReference>
<dbReference type="NCBIfam" id="TIGR00731">
    <property type="entry name" value="bL25_bact_ctc"/>
    <property type="match status" value="1"/>
</dbReference>
<dbReference type="EMBL" id="CP053642">
    <property type="protein sequence ID" value="QKD80294.1"/>
    <property type="molecule type" value="Genomic_DNA"/>
</dbReference>
<feature type="domain" description="Large ribosomal subunit protein bL25 L25" evidence="6">
    <location>
        <begin position="7"/>
        <end position="92"/>
    </location>
</feature>
<dbReference type="CDD" id="cd00495">
    <property type="entry name" value="Ribosomal_L25_TL5_CTC"/>
    <property type="match status" value="1"/>
</dbReference>
<dbReference type="InterPro" id="IPR020056">
    <property type="entry name" value="Rbsml_bL25/Gln-tRNA_synth_N"/>
</dbReference>
<dbReference type="PANTHER" id="PTHR33284:SF1">
    <property type="entry name" value="RIBOSOMAL PROTEIN L25_GLN-TRNA SYNTHETASE, ANTI-CODON-BINDING DOMAIN-CONTAINING PROTEIN"/>
    <property type="match status" value="1"/>
</dbReference>
<keyword evidence="2 5" id="KW-0694">RNA-binding</keyword>
<evidence type="ECO:0000259" key="6">
    <source>
        <dbReference type="Pfam" id="PF01386"/>
    </source>
</evidence>
<dbReference type="GO" id="GO:0006412">
    <property type="term" value="P:translation"/>
    <property type="evidence" value="ECO:0007669"/>
    <property type="project" value="UniProtKB-UniRule"/>
</dbReference>
<reference evidence="8 9" key="1">
    <citation type="submission" date="2020-05" db="EMBL/GenBank/DDBJ databases">
        <title>Actinomyces sp. zg-325.</title>
        <authorList>
            <person name="Yang C."/>
        </authorList>
    </citation>
    <scope>NUCLEOTIDE SEQUENCE [LARGE SCALE GENOMIC DNA]</scope>
    <source>
        <strain evidence="9">zg-325</strain>
    </source>
</reference>
<evidence type="ECO:0000256" key="2">
    <source>
        <dbReference type="ARBA" id="ARBA00022884"/>
    </source>
</evidence>
<sequence>MSNAITLKATVRTGSGKGAARQARRDGRCPAVIYGHGSEPRHILLEEHATRLALRGNENALINIDLEGEDLLAIAKDIQRHPIRPGVQHVDFLLVNRNERVDVEVPVNVIGTPAPGTIHMIELDHVEVTAPAVAIPEAIDVDITGVEGGTIITVADLALPKDVQAISDAELAVVNVTIPTARDAGDAAGDEAGSEAAPAAE</sequence>
<dbReference type="RefSeq" id="WP_159524421.1">
    <property type="nucleotide sequence ID" value="NZ_CP053642.1"/>
</dbReference>
<comment type="subunit">
    <text evidence="5">Part of the 50S ribosomal subunit; part of the 5S rRNA/L5/L18/L25 subcomplex. Contacts the 5S rRNA. Binds to the 5S rRNA independently of L5 and L18.</text>
</comment>
<comment type="similarity">
    <text evidence="5">Belongs to the bacterial ribosomal protein bL25 family. CTC subfamily.</text>
</comment>
<dbReference type="InterPro" id="IPR020930">
    <property type="entry name" value="Ribosomal_uL5_bac-type"/>
</dbReference>
<keyword evidence="1 5" id="KW-0699">rRNA-binding</keyword>
<evidence type="ECO:0000256" key="3">
    <source>
        <dbReference type="ARBA" id="ARBA00022980"/>
    </source>
</evidence>
<keyword evidence="9" id="KW-1185">Reference proteome</keyword>
<protein>
    <recommendedName>
        <fullName evidence="5">Large ribosomal subunit protein bL25</fullName>
    </recommendedName>
    <alternativeName>
        <fullName evidence="5">General stress protein CTC</fullName>
    </alternativeName>
</protein>